<gene>
    <name evidence="7" type="ORF">H8S62_12230</name>
</gene>
<reference evidence="7" key="1">
    <citation type="submission" date="2020-08" db="EMBL/GenBank/DDBJ databases">
        <title>Genome public.</title>
        <authorList>
            <person name="Liu C."/>
            <person name="Sun Q."/>
        </authorList>
    </citation>
    <scope>NUCLEOTIDE SEQUENCE</scope>
    <source>
        <strain evidence="7">NSJ-52</strain>
    </source>
</reference>
<dbReference type="RefSeq" id="WP_186919571.1">
    <property type="nucleotide sequence ID" value="NZ_JACOPQ010000009.1"/>
</dbReference>
<keyword evidence="2" id="KW-0547">Nucleotide-binding</keyword>
<keyword evidence="3" id="KW-0418">Kinase</keyword>
<dbReference type="Pfam" id="PF04265">
    <property type="entry name" value="TPK_B1_binding"/>
    <property type="match status" value="1"/>
</dbReference>
<dbReference type="NCBIfam" id="TIGR01378">
    <property type="entry name" value="thi_PPkinase"/>
    <property type="match status" value="1"/>
</dbReference>
<dbReference type="PANTHER" id="PTHR41299">
    <property type="entry name" value="THIAMINE PYROPHOSPHOKINASE"/>
    <property type="match status" value="1"/>
</dbReference>
<dbReference type="SMART" id="SM00983">
    <property type="entry name" value="TPK_B1_binding"/>
    <property type="match status" value="1"/>
</dbReference>
<dbReference type="InterPro" id="IPR007373">
    <property type="entry name" value="Thiamin_PyroPKinase_B1-bd"/>
</dbReference>
<comment type="caution">
    <text evidence="7">The sequence shown here is derived from an EMBL/GenBank/DDBJ whole genome shotgun (WGS) entry which is preliminary data.</text>
</comment>
<dbReference type="EC" id="2.7.6.2" evidence="5"/>
<evidence type="ECO:0000256" key="2">
    <source>
        <dbReference type="ARBA" id="ARBA00022741"/>
    </source>
</evidence>
<name>A0A8J6JMS1_9FIRM</name>
<dbReference type="Gene3D" id="3.40.50.10240">
    <property type="entry name" value="Thiamin pyrophosphokinase, catalytic domain"/>
    <property type="match status" value="1"/>
</dbReference>
<dbReference type="InterPro" id="IPR053149">
    <property type="entry name" value="TPK"/>
</dbReference>
<protein>
    <recommendedName>
        <fullName evidence="5">Thiamine diphosphokinase</fullName>
        <ecNumber evidence="5">2.7.6.2</ecNumber>
    </recommendedName>
</protein>
<keyword evidence="1 7" id="KW-0808">Transferase</keyword>
<dbReference type="GO" id="GO:0005524">
    <property type="term" value="F:ATP binding"/>
    <property type="evidence" value="ECO:0007669"/>
    <property type="project" value="UniProtKB-KW"/>
</dbReference>
<dbReference type="InterPro" id="IPR007371">
    <property type="entry name" value="TPK_catalytic"/>
</dbReference>
<dbReference type="PANTHER" id="PTHR41299:SF1">
    <property type="entry name" value="THIAMINE PYROPHOSPHOKINASE"/>
    <property type="match status" value="1"/>
</dbReference>
<dbReference type="InterPro" id="IPR006282">
    <property type="entry name" value="Thi_PPkinase"/>
</dbReference>
<dbReference type="GO" id="GO:0006772">
    <property type="term" value="P:thiamine metabolic process"/>
    <property type="evidence" value="ECO:0007669"/>
    <property type="project" value="UniProtKB-UniRule"/>
</dbReference>
<evidence type="ECO:0000256" key="5">
    <source>
        <dbReference type="NCBIfam" id="TIGR01378"/>
    </source>
</evidence>
<sequence length="205" mass="22398">MEERYCCIVGAGERTAALPRTGPGDLLVAADGGFAWLEALGLRPDLVVGDFDSMEPPSSRPDAVRLPKEKDETDTMAALRLGRERGYRNFRIYGGTGGRFDHTLANLQILAWLARRGERGWLYGAGWTATAIMDGMLDFGAEHRGMISVFAHSDEALGVDLEGLKYPLRNAALENTFALGVSNEFTGVPARVSVRRGTLLVIWQN</sequence>
<evidence type="ECO:0000313" key="8">
    <source>
        <dbReference type="Proteomes" id="UP000607645"/>
    </source>
</evidence>
<dbReference type="InterPro" id="IPR036759">
    <property type="entry name" value="TPK_catalytic_sf"/>
</dbReference>
<dbReference type="AlphaFoldDB" id="A0A8J6JMS1"/>
<proteinExistence type="predicted"/>
<dbReference type="GO" id="GO:0009229">
    <property type="term" value="P:thiamine diphosphate biosynthetic process"/>
    <property type="evidence" value="ECO:0007669"/>
    <property type="project" value="InterPro"/>
</dbReference>
<accession>A0A8J6JMS1</accession>
<evidence type="ECO:0000259" key="6">
    <source>
        <dbReference type="SMART" id="SM00983"/>
    </source>
</evidence>
<evidence type="ECO:0000256" key="3">
    <source>
        <dbReference type="ARBA" id="ARBA00022777"/>
    </source>
</evidence>
<evidence type="ECO:0000256" key="1">
    <source>
        <dbReference type="ARBA" id="ARBA00022679"/>
    </source>
</evidence>
<dbReference type="EMBL" id="JACOPQ010000009">
    <property type="protein sequence ID" value="MBC5737774.1"/>
    <property type="molecule type" value="Genomic_DNA"/>
</dbReference>
<dbReference type="Proteomes" id="UP000607645">
    <property type="component" value="Unassembled WGS sequence"/>
</dbReference>
<dbReference type="GO" id="GO:0016301">
    <property type="term" value="F:kinase activity"/>
    <property type="evidence" value="ECO:0007669"/>
    <property type="project" value="UniProtKB-KW"/>
</dbReference>
<dbReference type="InterPro" id="IPR036371">
    <property type="entry name" value="TPK_B1-bd_sf"/>
</dbReference>
<dbReference type="CDD" id="cd07995">
    <property type="entry name" value="TPK"/>
    <property type="match status" value="1"/>
</dbReference>
<organism evidence="7 8">
    <name type="scientific">Lawsonibacter faecis</name>
    <dbReference type="NCBI Taxonomy" id="2763052"/>
    <lineage>
        <taxon>Bacteria</taxon>
        <taxon>Bacillati</taxon>
        <taxon>Bacillota</taxon>
        <taxon>Clostridia</taxon>
        <taxon>Eubacteriales</taxon>
        <taxon>Oscillospiraceae</taxon>
        <taxon>Lawsonibacter</taxon>
    </lineage>
</organism>
<evidence type="ECO:0000256" key="4">
    <source>
        <dbReference type="ARBA" id="ARBA00022840"/>
    </source>
</evidence>
<dbReference type="Pfam" id="PF04263">
    <property type="entry name" value="TPK_catalytic"/>
    <property type="match status" value="1"/>
</dbReference>
<evidence type="ECO:0000313" key="7">
    <source>
        <dbReference type="EMBL" id="MBC5737774.1"/>
    </source>
</evidence>
<keyword evidence="8" id="KW-1185">Reference proteome</keyword>
<keyword evidence="4" id="KW-0067">ATP-binding</keyword>
<dbReference type="GO" id="GO:0030975">
    <property type="term" value="F:thiamine binding"/>
    <property type="evidence" value="ECO:0007669"/>
    <property type="project" value="InterPro"/>
</dbReference>
<dbReference type="GO" id="GO:0004788">
    <property type="term" value="F:thiamine diphosphokinase activity"/>
    <property type="evidence" value="ECO:0007669"/>
    <property type="project" value="UniProtKB-UniRule"/>
</dbReference>
<feature type="domain" description="Thiamin pyrophosphokinase thiamin-binding" evidence="6">
    <location>
        <begin position="140"/>
        <end position="200"/>
    </location>
</feature>
<dbReference type="SUPFAM" id="SSF63999">
    <property type="entry name" value="Thiamin pyrophosphokinase, catalytic domain"/>
    <property type="match status" value="1"/>
</dbReference>
<dbReference type="SUPFAM" id="SSF63862">
    <property type="entry name" value="Thiamin pyrophosphokinase, substrate-binding domain"/>
    <property type="match status" value="1"/>
</dbReference>